<dbReference type="InterPro" id="IPR025407">
    <property type="entry name" value="DUF4133"/>
</dbReference>
<keyword evidence="1" id="KW-1133">Transmembrane helix</keyword>
<evidence type="ECO:0000313" key="3">
    <source>
        <dbReference type="Proteomes" id="UP000632273"/>
    </source>
</evidence>
<keyword evidence="3" id="KW-1185">Reference proteome</keyword>
<name>A0ABQ1UU73_9BACT</name>
<protein>
    <recommendedName>
        <fullName evidence="4">DUF4133 domain-containing protein</fullName>
    </recommendedName>
</protein>
<keyword evidence="1" id="KW-0812">Transmembrane</keyword>
<feature type="transmembrane region" description="Helical" evidence="1">
    <location>
        <begin position="21"/>
        <end position="44"/>
    </location>
</feature>
<dbReference type="Pfam" id="PF13571">
    <property type="entry name" value="DUF4133"/>
    <property type="match status" value="1"/>
</dbReference>
<evidence type="ECO:0000256" key="1">
    <source>
        <dbReference type="SAM" id="Phobius"/>
    </source>
</evidence>
<sequence>MGHYLLNKGVNKPIEFIGLVGARYLFMLVGGLGAVFMSAIVLLGVGVNTYLTTFLTLGSGFLWWIRVFSLCSKYGEHGAMKHQAKGRQPVRIVNRNARLFKDLKRS</sequence>
<organism evidence="2 3">
    <name type="scientific">Hymenobacter cavernae</name>
    <dbReference type="NCBI Taxonomy" id="2044852"/>
    <lineage>
        <taxon>Bacteria</taxon>
        <taxon>Pseudomonadati</taxon>
        <taxon>Bacteroidota</taxon>
        <taxon>Cytophagia</taxon>
        <taxon>Cytophagales</taxon>
        <taxon>Hymenobacteraceae</taxon>
        <taxon>Hymenobacter</taxon>
    </lineage>
</organism>
<comment type="caution">
    <text evidence="2">The sequence shown here is derived from an EMBL/GenBank/DDBJ whole genome shotgun (WGS) entry which is preliminary data.</text>
</comment>
<feature type="transmembrane region" description="Helical" evidence="1">
    <location>
        <begin position="50"/>
        <end position="71"/>
    </location>
</feature>
<dbReference type="EMBL" id="BMHT01000011">
    <property type="protein sequence ID" value="GGF27205.1"/>
    <property type="molecule type" value="Genomic_DNA"/>
</dbReference>
<dbReference type="Proteomes" id="UP000632273">
    <property type="component" value="Unassembled WGS sequence"/>
</dbReference>
<reference evidence="3" key="1">
    <citation type="journal article" date="2019" name="Int. J. Syst. Evol. Microbiol.">
        <title>The Global Catalogue of Microorganisms (GCM) 10K type strain sequencing project: providing services to taxonomists for standard genome sequencing and annotation.</title>
        <authorList>
            <consortium name="The Broad Institute Genomics Platform"/>
            <consortium name="The Broad Institute Genome Sequencing Center for Infectious Disease"/>
            <person name="Wu L."/>
            <person name="Ma J."/>
        </authorList>
    </citation>
    <scope>NUCLEOTIDE SEQUENCE [LARGE SCALE GENOMIC DNA]</scope>
    <source>
        <strain evidence="3">CGMCC 1.15197</strain>
    </source>
</reference>
<evidence type="ECO:0000313" key="2">
    <source>
        <dbReference type="EMBL" id="GGF27205.1"/>
    </source>
</evidence>
<proteinExistence type="predicted"/>
<gene>
    <name evidence="2" type="ORF">GCM10011383_43540</name>
</gene>
<accession>A0ABQ1UU73</accession>
<evidence type="ECO:0008006" key="4">
    <source>
        <dbReference type="Google" id="ProtNLM"/>
    </source>
</evidence>
<keyword evidence="1" id="KW-0472">Membrane</keyword>
<dbReference type="RefSeq" id="WP_188816211.1">
    <property type="nucleotide sequence ID" value="NZ_BMHT01000011.1"/>
</dbReference>